<gene>
    <name evidence="1" type="ORF">AFUS01_LOCUS14999</name>
</gene>
<dbReference type="EMBL" id="CAJVCH010130233">
    <property type="protein sequence ID" value="CAG7726069.1"/>
    <property type="molecule type" value="Genomic_DNA"/>
</dbReference>
<accession>A0A8J2JXS1</accession>
<dbReference type="AlphaFoldDB" id="A0A8J2JXS1"/>
<comment type="caution">
    <text evidence="1">The sequence shown here is derived from an EMBL/GenBank/DDBJ whole genome shotgun (WGS) entry which is preliminary data.</text>
</comment>
<dbReference type="Proteomes" id="UP000708208">
    <property type="component" value="Unassembled WGS sequence"/>
</dbReference>
<reference evidence="1" key="1">
    <citation type="submission" date="2021-06" db="EMBL/GenBank/DDBJ databases">
        <authorList>
            <person name="Hodson N. C."/>
            <person name="Mongue J. A."/>
            <person name="Jaron S. K."/>
        </authorList>
    </citation>
    <scope>NUCLEOTIDE SEQUENCE</scope>
</reference>
<sequence>EQGFAATLFVGLLVAVYITTAGCIGVHPWFGVTSEALGSCAVVGALD</sequence>
<protein>
    <submittedName>
        <fullName evidence="1">Uncharacterized protein</fullName>
    </submittedName>
</protein>
<feature type="non-terminal residue" evidence="1">
    <location>
        <position position="1"/>
    </location>
</feature>
<evidence type="ECO:0000313" key="1">
    <source>
        <dbReference type="EMBL" id="CAG7726069.1"/>
    </source>
</evidence>
<organism evidence="1 2">
    <name type="scientific">Allacma fusca</name>
    <dbReference type="NCBI Taxonomy" id="39272"/>
    <lineage>
        <taxon>Eukaryota</taxon>
        <taxon>Metazoa</taxon>
        <taxon>Ecdysozoa</taxon>
        <taxon>Arthropoda</taxon>
        <taxon>Hexapoda</taxon>
        <taxon>Collembola</taxon>
        <taxon>Symphypleona</taxon>
        <taxon>Sminthuridae</taxon>
        <taxon>Allacma</taxon>
    </lineage>
</organism>
<proteinExistence type="predicted"/>
<evidence type="ECO:0000313" key="2">
    <source>
        <dbReference type="Proteomes" id="UP000708208"/>
    </source>
</evidence>
<name>A0A8J2JXS1_9HEXA</name>
<keyword evidence="2" id="KW-1185">Reference proteome</keyword>